<evidence type="ECO:0000313" key="3">
    <source>
        <dbReference type="Proteomes" id="UP001178507"/>
    </source>
</evidence>
<protein>
    <submittedName>
        <fullName evidence="2">Uncharacterized protein</fullName>
    </submittedName>
</protein>
<sequence>MALSCHQKRARLPRSARAWRLRPSLRWRPSRARAQGACWMREDLETPALAADPSASVAQATRRPLQPRGQRRPRGPREPRCPRGQRQQRAEEPRAAGVAGGLRAGGHGLQRPHLGAGAAQRHVGAGHLQRYGQREADGGRVRRRWPRRDQLRRIRASGEPDAECLAAGGEPRPHLVAHERAVFRPRRLRHFGPRKSGSGARARARHFLQLCLCELAVVCLRVRVSSWVLNRVLRWRLVTLAARPIVTGRFLTLLVRHRRISEALLVFLRLPGAERGVVPLLYFDAQLAELCRAPDVDQVVGRLVGRHGMGSFFRRFIVTAPPQMLRRFIQHKATAQLVAKVVCQFSAARDSAAWAHRRRRELPAAVARACQEPGAELWAMHFCATPGVEEWLGALLSDPRGAGFAHRLLLEPGFIDKVEDFLGFKEARKFVIRLLRQPGVYRFVTWLNRDPEMQRWFARIAKREKPMVFITEMLQEPGLDKFIVGLLLRKGNDTALRSMLDFWVHTEGSFASVFGSFSKKPGVERALARVVISPGFLDGFVFRKFLWQDGLWELAVEAATLVGVRGLVDNVLPLTLAVLSAILAFYAQGDACPR</sequence>
<dbReference type="AlphaFoldDB" id="A0AA36MNJ4"/>
<comment type="caution">
    <text evidence="2">The sequence shown here is derived from an EMBL/GenBank/DDBJ whole genome shotgun (WGS) entry which is preliminary data.</text>
</comment>
<evidence type="ECO:0000313" key="2">
    <source>
        <dbReference type="EMBL" id="CAJ1379350.1"/>
    </source>
</evidence>
<name>A0AA36MNJ4_9DINO</name>
<reference evidence="2" key="1">
    <citation type="submission" date="2023-08" db="EMBL/GenBank/DDBJ databases">
        <authorList>
            <person name="Chen Y."/>
            <person name="Shah S."/>
            <person name="Dougan E. K."/>
            <person name="Thang M."/>
            <person name="Chan C."/>
        </authorList>
    </citation>
    <scope>NUCLEOTIDE SEQUENCE</scope>
</reference>
<evidence type="ECO:0000256" key="1">
    <source>
        <dbReference type="SAM" id="MobiDB-lite"/>
    </source>
</evidence>
<proteinExistence type="predicted"/>
<accession>A0AA36MNJ4</accession>
<keyword evidence="3" id="KW-1185">Reference proteome</keyword>
<feature type="region of interest" description="Disordered" evidence="1">
    <location>
        <begin position="50"/>
        <end position="141"/>
    </location>
</feature>
<dbReference type="Proteomes" id="UP001178507">
    <property type="component" value="Unassembled WGS sequence"/>
</dbReference>
<organism evidence="2 3">
    <name type="scientific">Effrenium voratum</name>
    <dbReference type="NCBI Taxonomy" id="2562239"/>
    <lineage>
        <taxon>Eukaryota</taxon>
        <taxon>Sar</taxon>
        <taxon>Alveolata</taxon>
        <taxon>Dinophyceae</taxon>
        <taxon>Suessiales</taxon>
        <taxon>Symbiodiniaceae</taxon>
        <taxon>Effrenium</taxon>
    </lineage>
</organism>
<feature type="compositionally biased region" description="Gly residues" evidence="1">
    <location>
        <begin position="98"/>
        <end position="108"/>
    </location>
</feature>
<gene>
    <name evidence="2" type="ORF">EVOR1521_LOCUS7615</name>
</gene>
<dbReference type="EMBL" id="CAUJNA010000624">
    <property type="protein sequence ID" value="CAJ1379350.1"/>
    <property type="molecule type" value="Genomic_DNA"/>
</dbReference>